<dbReference type="SUPFAM" id="SSF82693">
    <property type="entry name" value="Multidrug efflux transporter AcrB pore domain, PN1, PN2, PC1 and PC2 subdomains"/>
    <property type="match status" value="3"/>
</dbReference>
<dbReference type="Gene3D" id="3.30.2090.10">
    <property type="entry name" value="Multidrug efflux transporter AcrB TolC docking domain, DN and DC subdomains"/>
    <property type="match status" value="2"/>
</dbReference>
<feature type="transmembrane region" description="Helical" evidence="1">
    <location>
        <begin position="328"/>
        <end position="349"/>
    </location>
</feature>
<feature type="transmembrane region" description="Helical" evidence="1">
    <location>
        <begin position="527"/>
        <end position="547"/>
    </location>
</feature>
<feature type="transmembrane region" description="Helical" evidence="1">
    <location>
        <begin position="920"/>
        <end position="944"/>
    </location>
</feature>
<dbReference type="Proteomes" id="UP000229498">
    <property type="component" value="Unassembled WGS sequence"/>
</dbReference>
<dbReference type="PANTHER" id="PTHR32063:SF33">
    <property type="entry name" value="RND SUPERFAMILY EFFLUX PUMP PERMEASE COMPONENT"/>
    <property type="match status" value="1"/>
</dbReference>
<evidence type="ECO:0008006" key="4">
    <source>
        <dbReference type="Google" id="ProtNLM"/>
    </source>
</evidence>
<dbReference type="GO" id="GO:0005886">
    <property type="term" value="C:plasma membrane"/>
    <property type="evidence" value="ECO:0007669"/>
    <property type="project" value="TreeGrafter"/>
</dbReference>
<dbReference type="SUPFAM" id="SSF82866">
    <property type="entry name" value="Multidrug efflux transporter AcrB transmembrane domain"/>
    <property type="match status" value="2"/>
</dbReference>
<sequence>MNPAQLVSIFVRHRNAANLLMALMLISGIFALDRLNTQFFPDTGLDFVTVSIAWPGASAEDVDSNIVSAVEPEVRFLDGVKEVNSYSSEGAATIVVEFQAGTDMQSALSDVDAAVAGVTTLPEDAEEPLVKRVVRYDEISRLVISGDVSEAELKTVAKRIRDDLLARGVDKIDFFGMRDEEVQVKVPPQALRRLDMTIGDIAQRIADTSVDLPSGELGGASQMQVRALGERKTAPGFGEIELRATAGGQSILLRDVARVTEGFDDDQPVGRLGDDLAIEMIVKRATTTDALEAAAIVESYVADIRPTLPPTVQITEYSVAAALIEDRISLLVNNGLGGLVLVLVVLFIFLSARVAFWVAMGIPVAIFATAAVMLLTGQSINMVSLFALIMTLGIIVDDAIVVGEHAATLRRRGHGALEAAEKGALRMLAPVTAAALTTIAAFMPLFLIGDVIGQIIVAIPLVVVSVLVASLIECFFVLPGHLREALHGDSRRAGWYGRFRERFDAGFDRLRDGPFTAAVQRAVDYRYVTIGAIVAALILSIGLVGSGRVGFNFFPSPESDTIEGNIEMAAGTPREDALAALDELVDALRRAEQRLTDGEGGLVRIAFQRVGRSQGRSFESVPGDNLGGIQVELAPSDSRDVRTTEVVEAWREEFQPVPGLKRFSMQQPAAGPPGRELDIRLFGGDVQSLKRAAQAVKEELDRFAGVSDVEDDLPYGKQELILELTPRGRALGYTTETVARQVRDAFQGAIAKRFARGDEEVTVRVQLPDEAATEAAIRTMYIRSPSGAETPLEEVVRFREDAGFARIRRNDGHREVGVYAEIDETVTGAGPVIDALEDGPLDRIARQYGVDYRFAGKAEEQQQTFGDMKVGAAVGLAAIYIILAWVFASYSRPIIVMSIIPFGLIGAVLGHLLLGYDLSILSLVALIGLAGILVNNSIILVAAIDDRVAEGEGAMEAIVSGAGDRLRAVTLTSITTIVGLTPLMFETSLQAQFLIPMAITIVFGLATASMLVLFVVPALLGMLIDIGEGRRRLLRRLRGAEGAD</sequence>
<dbReference type="Gene3D" id="3.30.70.1320">
    <property type="entry name" value="Multidrug efflux transporter AcrB pore domain like"/>
    <property type="match status" value="1"/>
</dbReference>
<comment type="caution">
    <text evidence="2">The sequence shown here is derived from an EMBL/GenBank/DDBJ whole genome shotgun (WGS) entry which is preliminary data.</text>
</comment>
<dbReference type="Gene3D" id="1.20.1640.10">
    <property type="entry name" value="Multidrug efflux transporter AcrB transmembrane domain"/>
    <property type="match status" value="2"/>
</dbReference>
<dbReference type="InterPro" id="IPR001036">
    <property type="entry name" value="Acrflvin-R"/>
</dbReference>
<evidence type="ECO:0000313" key="3">
    <source>
        <dbReference type="Proteomes" id="UP000229498"/>
    </source>
</evidence>
<feature type="transmembrane region" description="Helical" evidence="1">
    <location>
        <begin position="894"/>
        <end position="914"/>
    </location>
</feature>
<feature type="transmembrane region" description="Helical" evidence="1">
    <location>
        <begin position="382"/>
        <end position="403"/>
    </location>
</feature>
<gene>
    <name evidence="2" type="ORF">CVT23_21790</name>
</gene>
<feature type="transmembrane region" description="Helical" evidence="1">
    <location>
        <begin position="424"/>
        <end position="449"/>
    </location>
</feature>
<keyword evidence="1" id="KW-0472">Membrane</keyword>
<dbReference type="Pfam" id="PF00873">
    <property type="entry name" value="ACR_tran"/>
    <property type="match status" value="1"/>
</dbReference>
<feature type="transmembrane region" description="Helical" evidence="1">
    <location>
        <begin position="455"/>
        <end position="478"/>
    </location>
</feature>
<feature type="transmembrane region" description="Helical" evidence="1">
    <location>
        <begin position="870"/>
        <end position="887"/>
    </location>
</feature>
<keyword evidence="3" id="KW-1185">Reference proteome</keyword>
<proteinExistence type="predicted"/>
<accession>A0A2M9FVQ0</accession>
<evidence type="ECO:0000313" key="2">
    <source>
        <dbReference type="EMBL" id="PJK27548.1"/>
    </source>
</evidence>
<evidence type="ECO:0000256" key="1">
    <source>
        <dbReference type="SAM" id="Phobius"/>
    </source>
</evidence>
<feature type="transmembrane region" description="Helical" evidence="1">
    <location>
        <begin position="965"/>
        <end position="985"/>
    </location>
</feature>
<dbReference type="RefSeq" id="WP_109795261.1">
    <property type="nucleotide sequence ID" value="NZ_PHIG01000063.1"/>
</dbReference>
<organism evidence="2 3">
    <name type="scientific">Minwuia thermotolerans</name>
    <dbReference type="NCBI Taxonomy" id="2056226"/>
    <lineage>
        <taxon>Bacteria</taxon>
        <taxon>Pseudomonadati</taxon>
        <taxon>Pseudomonadota</taxon>
        <taxon>Alphaproteobacteria</taxon>
        <taxon>Minwuiales</taxon>
        <taxon>Minwuiaceae</taxon>
        <taxon>Minwuia</taxon>
    </lineage>
</organism>
<dbReference type="EMBL" id="PHIG01000063">
    <property type="protein sequence ID" value="PJK27548.1"/>
    <property type="molecule type" value="Genomic_DNA"/>
</dbReference>
<dbReference type="PANTHER" id="PTHR32063">
    <property type="match status" value="1"/>
</dbReference>
<dbReference type="Gene3D" id="3.30.70.1440">
    <property type="entry name" value="Multidrug efflux transporter AcrB pore domain"/>
    <property type="match status" value="1"/>
</dbReference>
<reference evidence="2 3" key="1">
    <citation type="submission" date="2017-11" db="EMBL/GenBank/DDBJ databases">
        <title>Draft genome sequence of Rhizobiales bacterium SY3-13.</title>
        <authorList>
            <person name="Sun C."/>
        </authorList>
    </citation>
    <scope>NUCLEOTIDE SEQUENCE [LARGE SCALE GENOMIC DNA]</scope>
    <source>
        <strain evidence="2 3">SY3-13</strain>
    </source>
</reference>
<dbReference type="OrthoDB" id="174266at2"/>
<dbReference type="AlphaFoldDB" id="A0A2M9FVQ0"/>
<feature type="transmembrane region" description="Helical" evidence="1">
    <location>
        <begin position="997"/>
        <end position="1026"/>
    </location>
</feature>
<name>A0A2M9FVQ0_9PROT</name>
<dbReference type="GO" id="GO:0042910">
    <property type="term" value="F:xenobiotic transmembrane transporter activity"/>
    <property type="evidence" value="ECO:0007669"/>
    <property type="project" value="TreeGrafter"/>
</dbReference>
<dbReference type="InterPro" id="IPR027463">
    <property type="entry name" value="AcrB_DN_DC_subdom"/>
</dbReference>
<dbReference type="PRINTS" id="PR00702">
    <property type="entry name" value="ACRIFLAVINRP"/>
</dbReference>
<dbReference type="SUPFAM" id="SSF82714">
    <property type="entry name" value="Multidrug efflux transporter AcrB TolC docking domain, DN and DC subdomains"/>
    <property type="match status" value="2"/>
</dbReference>
<keyword evidence="1" id="KW-1133">Transmembrane helix</keyword>
<feature type="transmembrane region" description="Helical" evidence="1">
    <location>
        <begin position="356"/>
        <end position="376"/>
    </location>
</feature>
<dbReference type="Gene3D" id="3.30.70.1430">
    <property type="entry name" value="Multidrug efflux transporter AcrB pore domain"/>
    <property type="match status" value="2"/>
</dbReference>
<protein>
    <recommendedName>
        <fullName evidence="4">AcrB/AcrD/AcrF family protein</fullName>
    </recommendedName>
</protein>
<keyword evidence="1" id="KW-0812">Transmembrane</keyword>